<dbReference type="AlphaFoldDB" id="A0A1C7M720"/>
<feature type="transmembrane region" description="Helical" evidence="6">
    <location>
        <begin position="155"/>
        <end position="177"/>
    </location>
</feature>
<feature type="region of interest" description="Disordered" evidence="5">
    <location>
        <begin position="415"/>
        <end position="439"/>
    </location>
</feature>
<feature type="transmembrane region" description="Helical" evidence="6">
    <location>
        <begin position="255"/>
        <end position="275"/>
    </location>
</feature>
<evidence type="ECO:0000256" key="6">
    <source>
        <dbReference type="SAM" id="Phobius"/>
    </source>
</evidence>
<evidence type="ECO:0000256" key="3">
    <source>
        <dbReference type="ARBA" id="ARBA00022989"/>
    </source>
</evidence>
<sequence length="439" mass="47170">MPFLDTIQNTMNRVLPEKKPSLPMQASTTGGIGSGGMVPFEDDLRRVERPLNVVDRIHICICGVLCCALRNVHVHVPFNFSPTVHMALADTGGYLVFLLFIPLLSTLWIWMIVSKPAIIFHLSQVFFNFLAMCCMASVASFQAKWGVGPSGLSGFAVFVSVAGIVYSLFMLLVPVIYEKYDKGARLARALKEVRVGFILATTGTVVSLLISFIVTISAWTEAGCKNADNDPHADKGDDFKKGLSGWCSTKKAGAIFFWLAFIFWLATLTLAILDWRNGKSIRPRDPPFAHPLEATGEGSIYSRADGDDDYTDEEAQYQKPTVDNSNAPQSPFSDNRYAVPAAAPPSSTYVAPPAQSRPSIDAYGAFSDPAPTGFGAGGFSAPTSTSPANDGPRVSRTMQYADPYAAVRATITAGQHSPGQVTTPPPGAAPPGYSYGGYS</sequence>
<keyword evidence="9" id="KW-1185">Reference proteome</keyword>
<evidence type="ECO:0000313" key="8">
    <source>
        <dbReference type="EMBL" id="OBZ72337.1"/>
    </source>
</evidence>
<dbReference type="OMA" id="ARDPPFT"/>
<keyword evidence="4 6" id="KW-0472">Membrane</keyword>
<gene>
    <name evidence="8" type="ORF">A0H81_07509</name>
</gene>
<keyword evidence="2 6" id="KW-0812">Transmembrane</keyword>
<comment type="caution">
    <text evidence="8">The sequence shown here is derived from an EMBL/GenBank/DDBJ whole genome shotgun (WGS) entry which is preliminary data.</text>
</comment>
<feature type="compositionally biased region" description="Acidic residues" evidence="5">
    <location>
        <begin position="306"/>
        <end position="315"/>
    </location>
</feature>
<feature type="domain" description="MARVEL" evidence="7">
    <location>
        <begin position="115"/>
        <end position="269"/>
    </location>
</feature>
<dbReference type="InterPro" id="IPR008253">
    <property type="entry name" value="Marvel"/>
</dbReference>
<evidence type="ECO:0000256" key="2">
    <source>
        <dbReference type="ARBA" id="ARBA00022692"/>
    </source>
</evidence>
<dbReference type="OrthoDB" id="2218151at2759"/>
<dbReference type="Pfam" id="PF01284">
    <property type="entry name" value="MARVEL"/>
    <property type="match status" value="1"/>
</dbReference>
<feature type="compositionally biased region" description="Polar residues" evidence="5">
    <location>
        <begin position="318"/>
        <end position="333"/>
    </location>
</feature>
<keyword evidence="3 6" id="KW-1133">Transmembrane helix</keyword>
<dbReference type="Proteomes" id="UP000092993">
    <property type="component" value="Unassembled WGS sequence"/>
</dbReference>
<protein>
    <recommendedName>
        <fullName evidence="7">MARVEL domain-containing protein</fullName>
    </recommendedName>
</protein>
<evidence type="ECO:0000256" key="1">
    <source>
        <dbReference type="ARBA" id="ARBA00004141"/>
    </source>
</evidence>
<proteinExistence type="predicted"/>
<feature type="region of interest" description="Disordered" evidence="5">
    <location>
        <begin position="374"/>
        <end position="394"/>
    </location>
</feature>
<dbReference type="STRING" id="5627.A0A1C7M720"/>
<evidence type="ECO:0000256" key="4">
    <source>
        <dbReference type="ARBA" id="ARBA00023136"/>
    </source>
</evidence>
<evidence type="ECO:0000256" key="5">
    <source>
        <dbReference type="SAM" id="MobiDB-lite"/>
    </source>
</evidence>
<comment type="subcellular location">
    <subcellularLocation>
        <location evidence="1">Membrane</location>
        <topology evidence="1">Multi-pass membrane protein</topology>
    </subcellularLocation>
</comment>
<feature type="region of interest" description="Disordered" evidence="5">
    <location>
        <begin position="284"/>
        <end position="338"/>
    </location>
</feature>
<organism evidence="8 9">
    <name type="scientific">Grifola frondosa</name>
    <name type="common">Maitake</name>
    <name type="synonym">Polyporus frondosus</name>
    <dbReference type="NCBI Taxonomy" id="5627"/>
    <lineage>
        <taxon>Eukaryota</taxon>
        <taxon>Fungi</taxon>
        <taxon>Dikarya</taxon>
        <taxon>Basidiomycota</taxon>
        <taxon>Agaricomycotina</taxon>
        <taxon>Agaricomycetes</taxon>
        <taxon>Polyporales</taxon>
        <taxon>Grifolaceae</taxon>
        <taxon>Grifola</taxon>
    </lineage>
</organism>
<name>A0A1C7M720_GRIFR</name>
<feature type="transmembrane region" description="Helical" evidence="6">
    <location>
        <begin position="125"/>
        <end position="143"/>
    </location>
</feature>
<evidence type="ECO:0000313" key="9">
    <source>
        <dbReference type="Proteomes" id="UP000092993"/>
    </source>
</evidence>
<reference evidence="8 9" key="1">
    <citation type="submission" date="2016-03" db="EMBL/GenBank/DDBJ databases">
        <title>Whole genome sequencing of Grifola frondosa 9006-11.</title>
        <authorList>
            <person name="Min B."/>
            <person name="Park H."/>
            <person name="Kim J.-G."/>
            <person name="Cho H."/>
            <person name="Oh Y.-L."/>
            <person name="Kong W.-S."/>
            <person name="Choi I.-G."/>
        </authorList>
    </citation>
    <scope>NUCLEOTIDE SEQUENCE [LARGE SCALE GENOMIC DNA]</scope>
    <source>
        <strain evidence="8 9">9006-11</strain>
    </source>
</reference>
<dbReference type="EMBL" id="LUGG01000009">
    <property type="protein sequence ID" value="OBZ72337.1"/>
    <property type="molecule type" value="Genomic_DNA"/>
</dbReference>
<dbReference type="GO" id="GO:0016020">
    <property type="term" value="C:membrane"/>
    <property type="evidence" value="ECO:0007669"/>
    <property type="project" value="UniProtKB-SubCell"/>
</dbReference>
<feature type="transmembrane region" description="Helical" evidence="6">
    <location>
        <begin position="197"/>
        <end position="219"/>
    </location>
</feature>
<feature type="transmembrane region" description="Helical" evidence="6">
    <location>
        <begin position="92"/>
        <end position="113"/>
    </location>
</feature>
<evidence type="ECO:0000259" key="7">
    <source>
        <dbReference type="Pfam" id="PF01284"/>
    </source>
</evidence>
<accession>A0A1C7M720</accession>